<dbReference type="EMBL" id="AP005797">
    <property type="protein sequence ID" value="BAD17619.1"/>
    <property type="molecule type" value="Genomic_DNA"/>
</dbReference>
<dbReference type="InterPro" id="IPR036638">
    <property type="entry name" value="HLH_DNA-bd_sf"/>
</dbReference>
<dbReference type="CDD" id="cd11393">
    <property type="entry name" value="bHLH_AtbHLH_like"/>
    <property type="match status" value="1"/>
</dbReference>
<evidence type="ECO:0000256" key="1">
    <source>
        <dbReference type="ARBA" id="ARBA00005510"/>
    </source>
</evidence>
<dbReference type="HOGENOM" id="CLU_024717_1_0_1"/>
<dbReference type="InterPro" id="IPR044658">
    <property type="entry name" value="bHLH92/bHLH041-like"/>
</dbReference>
<feature type="region of interest" description="Disordered" evidence="4">
    <location>
        <begin position="313"/>
        <end position="365"/>
    </location>
</feature>
<dbReference type="SMART" id="SM00353">
    <property type="entry name" value="HLH"/>
    <property type="match status" value="1"/>
</dbReference>
<dbReference type="PROSITE" id="PS50888">
    <property type="entry name" value="BHLH"/>
    <property type="match status" value="1"/>
</dbReference>
<feature type="compositionally biased region" description="Low complexity" evidence="4">
    <location>
        <begin position="313"/>
        <end position="323"/>
    </location>
</feature>
<dbReference type="GO" id="GO:0006355">
    <property type="term" value="P:regulation of DNA-templated transcription"/>
    <property type="evidence" value="ECO:0000305"/>
    <property type="project" value="Gramene"/>
</dbReference>
<gene>
    <name evidence="6" type="primary">B1131G07.17</name>
</gene>
<dbReference type="Proteomes" id="UP000000763">
    <property type="component" value="Chromosome 2"/>
</dbReference>
<reference evidence="7" key="2">
    <citation type="journal article" date="2008" name="Nucleic Acids Res.">
        <title>The rice annotation project database (RAP-DB): 2008 update.</title>
        <authorList>
            <consortium name="The rice annotation project (RAP)"/>
        </authorList>
    </citation>
    <scope>GENOME REANNOTATION</scope>
    <source>
        <strain evidence="7">cv. Nipponbare</strain>
    </source>
</reference>
<accession>Q6YW41</accession>
<dbReference type="SUPFAM" id="SSF47459">
    <property type="entry name" value="HLH, helix-loop-helix DNA-binding domain"/>
    <property type="match status" value="1"/>
</dbReference>
<evidence type="ECO:0000256" key="2">
    <source>
        <dbReference type="ARBA" id="ARBA00023015"/>
    </source>
</evidence>
<dbReference type="Pfam" id="PF23133">
    <property type="entry name" value="DUF7050"/>
    <property type="match status" value="1"/>
</dbReference>
<sequence>MKAAVGLHHIELGTVCGLEGFKRTLPSVARSSAAIARSDASVADLAKRLAVVMAWMLAKATGGCGQASWLANVSLQQSWRPCGDRGRCMDTIFVLGQESRQRILHRAAARLPGCAYVCAWAPLPLVAAAGLHHQRPSSGGAAGAARLLYCVDGWLSGGEDGGGCVRALFDAYRGSVCGAVTGCVPGWAYVGGGGGVFMELSELELVASASLPVQQSFYQEAGIKMAAFMGCESGEIEVGFSTAPAENYGGGGGGGSLQASVEQVFSEDFFQQSLLEELLQLPPTRPSSSSSSLVGSPADGAASTSLLRTMTPMMASSSATPSPRELAAQVATTTTTTTTPSSSSRLHPRPPAPHHVHVSPFSRHGGVGGSGVLHFPSAEADDAAMAQAMLDVISSPSTSSSAAALHAPWSSVKHRAQIIRSPRRGTPTTTAFRAYNAALAPRAAASRRPPGAPGQRMIKMGFSILRRMHMVRCSQERAAAAAAAASAAAAQRSGGGDDEDATAAPPPPTSSQLHHMISERRRRERLNESFEHLRGLLPPGSKKDKATVLAKTLEYMNLLIAQISELEAKNRALQTQIHQRANGSSSSRSSMIRTVNEVHHHHNHQWLAVAAAAGGSPERVQVHVIGGGDHDGGASASSSSSAPEVTVRVAVRAPERGGADVSELVLRVLALLKAMGGFTVVAVDARQPGGGGGNGVAQASLTLRATVRMLTLLKPNSLSRASSGNCTKSAELLEELHLAIGGGTR</sequence>
<dbReference type="GO" id="GO:0005634">
    <property type="term" value="C:nucleus"/>
    <property type="evidence" value="ECO:0000305"/>
    <property type="project" value="Gramene"/>
</dbReference>
<feature type="compositionally biased region" description="Basic residues" evidence="4">
    <location>
        <begin position="346"/>
        <end position="357"/>
    </location>
</feature>
<reference evidence="7" key="1">
    <citation type="journal article" date="2005" name="Nature">
        <title>The map-based sequence of the rice genome.</title>
        <authorList>
            <consortium name="International rice genome sequencing project (IRGSP)"/>
            <person name="Matsumoto T."/>
            <person name="Wu J."/>
            <person name="Kanamori H."/>
            <person name="Katayose Y."/>
            <person name="Fujisawa M."/>
            <person name="Namiki N."/>
            <person name="Mizuno H."/>
            <person name="Yamamoto K."/>
            <person name="Antonio B.A."/>
            <person name="Baba T."/>
            <person name="Sakata K."/>
            <person name="Nagamura Y."/>
            <person name="Aoki H."/>
            <person name="Arikawa K."/>
            <person name="Arita K."/>
            <person name="Bito T."/>
            <person name="Chiden Y."/>
            <person name="Fujitsuka N."/>
            <person name="Fukunaka R."/>
            <person name="Hamada M."/>
            <person name="Harada C."/>
            <person name="Hayashi A."/>
            <person name="Hijishita S."/>
            <person name="Honda M."/>
            <person name="Hosokawa S."/>
            <person name="Ichikawa Y."/>
            <person name="Idonuma A."/>
            <person name="Iijima M."/>
            <person name="Ikeda M."/>
            <person name="Ikeno M."/>
            <person name="Ito K."/>
            <person name="Ito S."/>
            <person name="Ito T."/>
            <person name="Ito Y."/>
            <person name="Ito Y."/>
            <person name="Iwabuchi A."/>
            <person name="Kamiya K."/>
            <person name="Karasawa W."/>
            <person name="Kurita K."/>
            <person name="Katagiri S."/>
            <person name="Kikuta A."/>
            <person name="Kobayashi H."/>
            <person name="Kobayashi N."/>
            <person name="Machita K."/>
            <person name="Maehara T."/>
            <person name="Masukawa M."/>
            <person name="Mizubayashi T."/>
            <person name="Mukai Y."/>
            <person name="Nagasaki H."/>
            <person name="Nagata Y."/>
            <person name="Naito S."/>
            <person name="Nakashima M."/>
            <person name="Nakama Y."/>
            <person name="Nakamichi Y."/>
            <person name="Nakamura M."/>
            <person name="Meguro A."/>
            <person name="Negishi M."/>
            <person name="Ohta I."/>
            <person name="Ohta T."/>
            <person name="Okamoto M."/>
            <person name="Ono N."/>
            <person name="Saji S."/>
            <person name="Sakaguchi M."/>
            <person name="Sakai K."/>
            <person name="Shibata M."/>
            <person name="Shimokawa T."/>
            <person name="Song J."/>
            <person name="Takazaki Y."/>
            <person name="Terasawa K."/>
            <person name="Tsugane M."/>
            <person name="Tsuji K."/>
            <person name="Ueda S."/>
            <person name="Waki K."/>
            <person name="Yamagata H."/>
            <person name="Yamamoto M."/>
            <person name="Yamamoto S."/>
            <person name="Yamane H."/>
            <person name="Yoshiki S."/>
            <person name="Yoshihara R."/>
            <person name="Yukawa K."/>
            <person name="Zhong H."/>
            <person name="Yano M."/>
            <person name="Yuan Q."/>
            <person name="Ouyang S."/>
            <person name="Liu J."/>
            <person name="Jones K.M."/>
            <person name="Gansberger K."/>
            <person name="Moffat K."/>
            <person name="Hill J."/>
            <person name="Bera J."/>
            <person name="Fadrosh D."/>
            <person name="Jin S."/>
            <person name="Johri S."/>
            <person name="Kim M."/>
            <person name="Overton L."/>
            <person name="Reardon M."/>
            <person name="Tsitrin T."/>
            <person name="Vuong H."/>
            <person name="Weaver B."/>
            <person name="Ciecko A."/>
            <person name="Tallon L."/>
            <person name="Jackson J."/>
            <person name="Pai G."/>
            <person name="Aken S.V."/>
            <person name="Utterback T."/>
            <person name="Reidmuller S."/>
            <person name="Feldblyum T."/>
            <person name="Hsiao J."/>
            <person name="Zismann V."/>
            <person name="Iobst S."/>
            <person name="de Vazeille A.R."/>
            <person name="Buell C.R."/>
            <person name="Ying K."/>
            <person name="Li Y."/>
            <person name="Lu T."/>
            <person name="Huang Y."/>
            <person name="Zhao Q."/>
            <person name="Feng Q."/>
            <person name="Zhang L."/>
            <person name="Zhu J."/>
            <person name="Weng Q."/>
            <person name="Mu J."/>
            <person name="Lu Y."/>
            <person name="Fan D."/>
            <person name="Liu Y."/>
            <person name="Guan J."/>
            <person name="Zhang Y."/>
            <person name="Yu S."/>
            <person name="Liu X."/>
            <person name="Zhang Y."/>
            <person name="Hong G."/>
            <person name="Han B."/>
            <person name="Choisne N."/>
            <person name="Demange N."/>
            <person name="Orjeda G."/>
            <person name="Samain S."/>
            <person name="Cattolico L."/>
            <person name="Pelletier E."/>
            <person name="Couloux A."/>
            <person name="Segurens B."/>
            <person name="Wincker P."/>
            <person name="D'Hont A."/>
            <person name="Scarpelli C."/>
            <person name="Weissenbach J."/>
            <person name="Salanoubat M."/>
            <person name="Quetier F."/>
            <person name="Yu Y."/>
            <person name="Kim H.R."/>
            <person name="Rambo T."/>
            <person name="Currie J."/>
            <person name="Collura K."/>
            <person name="Luo M."/>
            <person name="Yang T."/>
            <person name="Ammiraju J.S.S."/>
            <person name="Engler F."/>
            <person name="Soderlund C."/>
            <person name="Wing R.A."/>
            <person name="Palmer L.E."/>
            <person name="de la Bastide M."/>
            <person name="Spiegel L."/>
            <person name="Nascimento L."/>
            <person name="Zutavern T."/>
            <person name="O'Shaughnessy A."/>
            <person name="Dike S."/>
            <person name="Dedhia N."/>
            <person name="Preston R."/>
            <person name="Balija V."/>
            <person name="McCombie W.R."/>
            <person name="Chow T."/>
            <person name="Chen H."/>
            <person name="Chung M."/>
            <person name="Chen C."/>
            <person name="Shaw J."/>
            <person name="Wu H."/>
            <person name="Hsiao K."/>
            <person name="Chao Y."/>
            <person name="Chu M."/>
            <person name="Cheng C."/>
            <person name="Hour A."/>
            <person name="Lee P."/>
            <person name="Lin S."/>
            <person name="Lin Y."/>
            <person name="Liou J."/>
            <person name="Liu S."/>
            <person name="Hsing Y."/>
            <person name="Raghuvanshi S."/>
            <person name="Mohanty A."/>
            <person name="Bharti A.K."/>
            <person name="Gaur A."/>
            <person name="Gupta V."/>
            <person name="Kumar D."/>
            <person name="Ravi V."/>
            <person name="Vij S."/>
            <person name="Kapur A."/>
            <person name="Khurana P."/>
            <person name="Khurana P."/>
            <person name="Khurana J.P."/>
            <person name="Tyagi A.K."/>
            <person name="Gaikwad K."/>
            <person name="Singh A."/>
            <person name="Dalal V."/>
            <person name="Srivastava S."/>
            <person name="Dixit A."/>
            <person name="Pal A.K."/>
            <person name="Ghazi I.A."/>
            <person name="Yadav M."/>
            <person name="Pandit A."/>
            <person name="Bhargava A."/>
            <person name="Sureshbabu K."/>
            <person name="Batra K."/>
            <person name="Sharma T.R."/>
            <person name="Mohapatra T."/>
            <person name="Singh N.K."/>
            <person name="Messing J."/>
            <person name="Nelson A.B."/>
            <person name="Fuks G."/>
            <person name="Kavchok S."/>
            <person name="Keizer G."/>
            <person name="Linton E."/>
            <person name="Llaca V."/>
            <person name="Song R."/>
            <person name="Tanyolac B."/>
            <person name="Young S."/>
            <person name="Ho-Il K."/>
            <person name="Hahn J.H."/>
            <person name="Sangsakoo G."/>
            <person name="Vanavichit A."/>
            <person name="de Mattos Luiz.A.T."/>
            <person name="Zimmer P.D."/>
            <person name="Malone G."/>
            <person name="Dellagostin O."/>
            <person name="de Oliveira A.C."/>
            <person name="Bevan M."/>
            <person name="Bancroft I."/>
            <person name="Minx P."/>
            <person name="Cordum H."/>
            <person name="Wilson R."/>
            <person name="Cheng Z."/>
            <person name="Jin W."/>
            <person name="Jiang J."/>
            <person name="Leong S.A."/>
            <person name="Iwama H."/>
            <person name="Gojobori T."/>
            <person name="Itoh T."/>
            <person name="Niimura Y."/>
            <person name="Fujii Y."/>
            <person name="Habara T."/>
            <person name="Sakai H."/>
            <person name="Sato Y."/>
            <person name="Wilson G."/>
            <person name="Kumar K."/>
            <person name="McCouch S."/>
            <person name="Juretic N."/>
            <person name="Hoen D."/>
            <person name="Wright S."/>
            <person name="Bruskiewich R."/>
            <person name="Bureau T."/>
            <person name="Miyao A."/>
            <person name="Hirochika H."/>
            <person name="Nishikawa T."/>
            <person name="Kadowaki K."/>
            <person name="Sugiura M."/>
            <person name="Burr B."/>
            <person name="Sasaki T."/>
        </authorList>
    </citation>
    <scope>NUCLEOTIDE SEQUENCE [LARGE SCALE GENOMIC DNA]</scope>
    <source>
        <strain evidence="7">cv. Nipponbare</strain>
    </source>
</reference>
<feature type="domain" description="BHLH" evidence="5">
    <location>
        <begin position="510"/>
        <end position="559"/>
    </location>
</feature>
<dbReference type="Pfam" id="PF00010">
    <property type="entry name" value="HLH"/>
    <property type="match status" value="1"/>
</dbReference>
<feature type="region of interest" description="Disordered" evidence="4">
    <location>
        <begin position="282"/>
        <end position="301"/>
    </location>
</feature>
<comment type="similarity">
    <text evidence="1">Belongs to the bHLH protein family.</text>
</comment>
<protein>
    <submittedName>
        <fullName evidence="6">Basic helix-loop-helix (BHLH) family protein-like</fullName>
    </submittedName>
</protein>
<dbReference type="InterPro" id="IPR011598">
    <property type="entry name" value="bHLH_dom"/>
</dbReference>
<evidence type="ECO:0000256" key="4">
    <source>
        <dbReference type="SAM" id="MobiDB-lite"/>
    </source>
</evidence>
<evidence type="ECO:0000256" key="3">
    <source>
        <dbReference type="ARBA" id="ARBA00023163"/>
    </source>
</evidence>
<dbReference type="PANTHER" id="PTHR46665:SF1">
    <property type="entry name" value="SPERMATOGENESIS- AND OOGENESIS-SPECIFIC BASIC HELIX-LOOP-HELIX-CONTAINING PROTEIN 1"/>
    <property type="match status" value="1"/>
</dbReference>
<organism evidence="6 7">
    <name type="scientific">Oryza sativa subsp. japonica</name>
    <name type="common">Rice</name>
    <dbReference type="NCBI Taxonomy" id="39947"/>
    <lineage>
        <taxon>Eukaryota</taxon>
        <taxon>Viridiplantae</taxon>
        <taxon>Streptophyta</taxon>
        <taxon>Embryophyta</taxon>
        <taxon>Tracheophyta</taxon>
        <taxon>Spermatophyta</taxon>
        <taxon>Magnoliopsida</taxon>
        <taxon>Liliopsida</taxon>
        <taxon>Poales</taxon>
        <taxon>Poaceae</taxon>
        <taxon>BOP clade</taxon>
        <taxon>Oryzoideae</taxon>
        <taxon>Oryzeae</taxon>
        <taxon>Oryzinae</taxon>
        <taxon>Oryza</taxon>
        <taxon>Oryza sativa</taxon>
    </lineage>
</organism>
<dbReference type="PANTHER" id="PTHR46665">
    <property type="entry name" value="TRANSCRIPTION FACTOR BHLH041-RELATED-RELATED"/>
    <property type="match status" value="1"/>
</dbReference>
<feature type="compositionally biased region" description="Low complexity" evidence="4">
    <location>
        <begin position="331"/>
        <end position="345"/>
    </location>
</feature>
<dbReference type="GO" id="GO:0046983">
    <property type="term" value="F:protein dimerization activity"/>
    <property type="evidence" value="ECO:0007669"/>
    <property type="project" value="InterPro"/>
</dbReference>
<proteinExistence type="inferred from homology"/>
<feature type="region of interest" description="Disordered" evidence="4">
    <location>
        <begin position="490"/>
        <end position="517"/>
    </location>
</feature>
<evidence type="ECO:0000313" key="7">
    <source>
        <dbReference type="Proteomes" id="UP000000763"/>
    </source>
</evidence>
<dbReference type="InterPro" id="IPR045239">
    <property type="entry name" value="bHLH95_bHLH"/>
</dbReference>
<evidence type="ECO:0000313" key="6">
    <source>
        <dbReference type="EMBL" id="BAD17619.1"/>
    </source>
</evidence>
<name>Q6YW41_ORYSJ</name>
<dbReference type="InterPro" id="IPR055478">
    <property type="entry name" value="DUF7050"/>
</dbReference>
<dbReference type="Gene3D" id="4.10.280.10">
    <property type="entry name" value="Helix-loop-helix DNA-binding domain"/>
    <property type="match status" value="1"/>
</dbReference>
<evidence type="ECO:0000259" key="5">
    <source>
        <dbReference type="PROSITE" id="PS50888"/>
    </source>
</evidence>
<keyword evidence="2" id="KW-0805">Transcription regulation</keyword>
<dbReference type="Pfam" id="PF23132">
    <property type="entry name" value="DUF7049"/>
    <property type="match status" value="1"/>
</dbReference>
<dbReference type="InterPro" id="IPR055477">
    <property type="entry name" value="DUF7049"/>
</dbReference>
<keyword evidence="3" id="KW-0804">Transcription</keyword>
<dbReference type="AlphaFoldDB" id="Q6YW41"/>
<feature type="compositionally biased region" description="Low complexity" evidence="4">
    <location>
        <begin position="282"/>
        <end position="297"/>
    </location>
</feature>